<evidence type="ECO:0000256" key="14">
    <source>
        <dbReference type="PROSITE-ProRule" id="PRU00409"/>
    </source>
</evidence>
<dbReference type="EC" id="6.4.1.3" evidence="3"/>
<evidence type="ECO:0000256" key="5">
    <source>
        <dbReference type="ARBA" id="ARBA00022723"/>
    </source>
</evidence>
<dbReference type="PROSITE" id="PS50968">
    <property type="entry name" value="BIOTINYL_LIPOYL"/>
    <property type="match status" value="1"/>
</dbReference>
<dbReference type="InterPro" id="IPR005481">
    <property type="entry name" value="BC-like_N"/>
</dbReference>
<comment type="pathway">
    <text evidence="2">Metabolic intermediate metabolism; propanoyl-CoA degradation; succinyl-CoA from propanoyl-CoA: step 1/3.</text>
</comment>
<dbReference type="InterPro" id="IPR011764">
    <property type="entry name" value="Biotin_carboxylation_dom"/>
</dbReference>
<dbReference type="PROSITE" id="PS00866">
    <property type="entry name" value="CPSASE_1"/>
    <property type="match status" value="1"/>
</dbReference>
<dbReference type="Proteomes" id="UP001516023">
    <property type="component" value="Unassembled WGS sequence"/>
</dbReference>
<dbReference type="InterPro" id="IPR011053">
    <property type="entry name" value="Single_hybrid_motif"/>
</dbReference>
<evidence type="ECO:0000256" key="12">
    <source>
        <dbReference type="ARBA" id="ARBA00023267"/>
    </source>
</evidence>
<dbReference type="GO" id="GO:0004658">
    <property type="term" value="F:propionyl-CoA carboxylase activity"/>
    <property type="evidence" value="ECO:0007669"/>
    <property type="project" value="UniProtKB-EC"/>
</dbReference>
<dbReference type="FunFam" id="3.30.1490.20:FF:000003">
    <property type="entry name" value="acetyl-CoA carboxylase isoform X1"/>
    <property type="match status" value="1"/>
</dbReference>
<feature type="compositionally biased region" description="Polar residues" evidence="15">
    <location>
        <begin position="164"/>
        <end position="175"/>
    </location>
</feature>
<keyword evidence="7 14" id="KW-0067">ATP-binding</keyword>
<evidence type="ECO:0000256" key="1">
    <source>
        <dbReference type="ARBA" id="ARBA00001953"/>
    </source>
</evidence>
<dbReference type="Pfam" id="PF02786">
    <property type="entry name" value="CPSase_L_D2"/>
    <property type="match status" value="1"/>
</dbReference>
<dbReference type="InterPro" id="IPR001882">
    <property type="entry name" value="Biotin_BS"/>
</dbReference>
<keyword evidence="8" id="KW-0460">Magnesium</keyword>
<gene>
    <name evidence="19" type="ORF">HJC23_005817</name>
</gene>
<dbReference type="PROSITE" id="PS50979">
    <property type="entry name" value="BC"/>
    <property type="match status" value="1"/>
</dbReference>
<dbReference type="SUPFAM" id="SSF52440">
    <property type="entry name" value="PreATP-grasp domain"/>
    <property type="match status" value="1"/>
</dbReference>
<keyword evidence="4" id="KW-0436">Ligase</keyword>
<dbReference type="GO" id="GO:0046872">
    <property type="term" value="F:metal ion binding"/>
    <property type="evidence" value="ECO:0007669"/>
    <property type="project" value="UniProtKB-KW"/>
</dbReference>
<dbReference type="PANTHER" id="PTHR18866:SF33">
    <property type="entry name" value="METHYLCROTONOYL-COA CARBOXYLASE SUBUNIT ALPHA, MITOCHONDRIAL-RELATED"/>
    <property type="match status" value="1"/>
</dbReference>
<name>A0ABD3QZA4_9STRA</name>
<dbReference type="GO" id="GO:0016042">
    <property type="term" value="P:lipid catabolic process"/>
    <property type="evidence" value="ECO:0007669"/>
    <property type="project" value="UniProtKB-KW"/>
</dbReference>
<evidence type="ECO:0000256" key="6">
    <source>
        <dbReference type="ARBA" id="ARBA00022741"/>
    </source>
</evidence>
<dbReference type="CDD" id="cd06850">
    <property type="entry name" value="biotinyl_domain"/>
    <property type="match status" value="1"/>
</dbReference>
<evidence type="ECO:0000256" key="8">
    <source>
        <dbReference type="ARBA" id="ARBA00022842"/>
    </source>
</evidence>
<feature type="domain" description="Lipoyl-binding" evidence="16">
    <location>
        <begin position="837"/>
        <end position="917"/>
    </location>
</feature>
<evidence type="ECO:0000259" key="18">
    <source>
        <dbReference type="PROSITE" id="PS50979"/>
    </source>
</evidence>
<feature type="region of interest" description="Disordered" evidence="15">
    <location>
        <begin position="154"/>
        <end position="176"/>
    </location>
</feature>
<keyword evidence="5" id="KW-0479">Metal-binding</keyword>
<evidence type="ECO:0000256" key="3">
    <source>
        <dbReference type="ARBA" id="ARBA00013050"/>
    </source>
</evidence>
<dbReference type="InterPro" id="IPR005479">
    <property type="entry name" value="CPAse_ATP-bd"/>
</dbReference>
<keyword evidence="12" id="KW-0092">Biotin</keyword>
<dbReference type="SUPFAM" id="SSF56059">
    <property type="entry name" value="Glutathione synthetase ATP-binding domain-like"/>
    <property type="match status" value="1"/>
</dbReference>
<evidence type="ECO:0000256" key="7">
    <source>
        <dbReference type="ARBA" id="ARBA00022840"/>
    </source>
</evidence>
<dbReference type="InterPro" id="IPR041265">
    <property type="entry name" value="PCC_BT"/>
</dbReference>
<dbReference type="SUPFAM" id="SSF51230">
    <property type="entry name" value="Single hybrid motif"/>
    <property type="match status" value="1"/>
</dbReference>
<dbReference type="AlphaFoldDB" id="A0ABD3QZA4"/>
<keyword evidence="6 14" id="KW-0547">Nucleotide-binding</keyword>
<dbReference type="InterPro" id="IPR005482">
    <property type="entry name" value="Biotin_COase_C"/>
</dbReference>
<dbReference type="Pfam" id="PF00289">
    <property type="entry name" value="Biotin_carb_N"/>
    <property type="match status" value="1"/>
</dbReference>
<dbReference type="Gene3D" id="2.40.50.100">
    <property type="match status" value="1"/>
</dbReference>
<dbReference type="EMBL" id="JABMIG020000002">
    <property type="protein sequence ID" value="KAL3805573.1"/>
    <property type="molecule type" value="Genomic_DNA"/>
</dbReference>
<dbReference type="Gene3D" id="3.30.470.20">
    <property type="entry name" value="ATP-grasp fold, B domain"/>
    <property type="match status" value="1"/>
</dbReference>
<dbReference type="InterPro" id="IPR011761">
    <property type="entry name" value="ATP-grasp"/>
</dbReference>
<dbReference type="SMART" id="SM00878">
    <property type="entry name" value="Biotin_carb_C"/>
    <property type="match status" value="1"/>
</dbReference>
<evidence type="ECO:0000256" key="10">
    <source>
        <dbReference type="ARBA" id="ARBA00023098"/>
    </source>
</evidence>
<dbReference type="InterPro" id="IPR016185">
    <property type="entry name" value="PreATP-grasp_dom_sf"/>
</dbReference>
<dbReference type="PROSITE" id="PS50975">
    <property type="entry name" value="ATP_GRASP"/>
    <property type="match status" value="1"/>
</dbReference>
<evidence type="ECO:0000256" key="11">
    <source>
        <dbReference type="ARBA" id="ARBA00023211"/>
    </source>
</evidence>
<feature type="domain" description="ATP-grasp" evidence="17">
    <location>
        <begin position="313"/>
        <end position="522"/>
    </location>
</feature>
<keyword evidence="10" id="KW-0443">Lipid metabolism</keyword>
<dbReference type="InterPro" id="IPR050856">
    <property type="entry name" value="Biotin_carboxylase_complex"/>
</dbReference>
<proteinExistence type="predicted"/>
<keyword evidence="11" id="KW-0464">Manganese</keyword>
<feature type="domain" description="Biotin carboxylation" evidence="18">
    <location>
        <begin position="177"/>
        <end position="680"/>
    </location>
</feature>
<dbReference type="SUPFAM" id="SSF51246">
    <property type="entry name" value="Rudiment single hybrid motif"/>
    <property type="match status" value="1"/>
</dbReference>
<evidence type="ECO:0000256" key="9">
    <source>
        <dbReference type="ARBA" id="ARBA00022963"/>
    </source>
</evidence>
<dbReference type="InterPro" id="IPR000089">
    <property type="entry name" value="Biotin_lipoyl"/>
</dbReference>
<dbReference type="Pfam" id="PF02785">
    <property type="entry name" value="Biotin_carb_C"/>
    <property type="match status" value="1"/>
</dbReference>
<evidence type="ECO:0000259" key="17">
    <source>
        <dbReference type="PROSITE" id="PS50975"/>
    </source>
</evidence>
<dbReference type="PROSITE" id="PS00188">
    <property type="entry name" value="BIOTIN"/>
    <property type="match status" value="1"/>
</dbReference>
<evidence type="ECO:0000313" key="19">
    <source>
        <dbReference type="EMBL" id="KAL3805573.1"/>
    </source>
</evidence>
<evidence type="ECO:0000259" key="16">
    <source>
        <dbReference type="PROSITE" id="PS50968"/>
    </source>
</evidence>
<dbReference type="PROSITE" id="PS00867">
    <property type="entry name" value="CPSASE_2"/>
    <property type="match status" value="1"/>
</dbReference>
<comment type="caution">
    <text evidence="19">The sequence shown here is derived from an EMBL/GenBank/DDBJ whole genome shotgun (WGS) entry which is preliminary data.</text>
</comment>
<evidence type="ECO:0000256" key="4">
    <source>
        <dbReference type="ARBA" id="ARBA00022598"/>
    </source>
</evidence>
<evidence type="ECO:0000256" key="13">
    <source>
        <dbReference type="ARBA" id="ARBA00049495"/>
    </source>
</evidence>
<keyword evidence="20" id="KW-1185">Reference proteome</keyword>
<organism evidence="19 20">
    <name type="scientific">Cyclotella cryptica</name>
    <dbReference type="NCBI Taxonomy" id="29204"/>
    <lineage>
        <taxon>Eukaryota</taxon>
        <taxon>Sar</taxon>
        <taxon>Stramenopiles</taxon>
        <taxon>Ochrophyta</taxon>
        <taxon>Bacillariophyta</taxon>
        <taxon>Coscinodiscophyceae</taxon>
        <taxon>Thalassiosirophycidae</taxon>
        <taxon>Stephanodiscales</taxon>
        <taxon>Stephanodiscaceae</taxon>
        <taxon>Cyclotella</taxon>
    </lineage>
</organism>
<comment type="catalytic activity">
    <reaction evidence="13">
        <text>propanoyl-CoA + hydrogencarbonate + ATP = (S)-methylmalonyl-CoA + ADP + phosphate + H(+)</text>
        <dbReference type="Rhea" id="RHEA:23720"/>
        <dbReference type="ChEBI" id="CHEBI:15378"/>
        <dbReference type="ChEBI" id="CHEBI:17544"/>
        <dbReference type="ChEBI" id="CHEBI:30616"/>
        <dbReference type="ChEBI" id="CHEBI:43474"/>
        <dbReference type="ChEBI" id="CHEBI:57327"/>
        <dbReference type="ChEBI" id="CHEBI:57392"/>
        <dbReference type="ChEBI" id="CHEBI:456216"/>
        <dbReference type="EC" id="6.4.1.3"/>
    </reaction>
    <physiologicalReaction direction="left-to-right" evidence="13">
        <dbReference type="Rhea" id="RHEA:23721"/>
    </physiologicalReaction>
</comment>
<keyword evidence="9" id="KW-0442">Lipid degradation</keyword>
<sequence length="921" mass="100007">MQGKDILDTILNKNLNPERTMVQKNKYICVMCYVHVLRMVCRKILGSLSARRLAVCQSGRNASRDRLLAVGINNLQTIWHATSPKQLGVSQFKSSTAMSSGTLSSIIRASSHRAASSWISTCQKASASHLSQQLCLNPRPSVAGRSITTQIHRSRPHNPALSPLLQQRPNSTSASPPFRKILIANRGEIALRVMRTARSHNIPTVAIYSTADAQSLHVAMADEAVCIGGAASSDSYLNIDKVCEAIDLCGAEAVHPGYGFLSENSGFAERVEAMNVNESVYGSSGGSSSNKKVKFVGPSKHAIQSLGDKIQSKLIADAAGVSTIPGFNGVVQSPAHAVEIARSIGYPVMIKASSGGGGKGMRICYTDAQVEEGYRLGSAEAKSFFGDDRLLVEKYVVDPHHIEIQVLSGRNAKGDLDILCFAERECSVQRRNQKVLEESPSAHLLPETRREMIRQVKSLVREVGYESAGTVEFLVDKDQNFYFLEMNTRLQVEHPVTEMISGDGYASGNYVDLVHGMLEVAAGRGIPQKYLDMVDHSEDERYGDGGEGANVRYTGHAIEARVYAEDPLRGFLPSTGPLVKYVEPPALLNVGSNLEPCHIRIDTGVVPGTIVSPYYDPILSKIIAYSPVNRTHSILGLGSALDQYVIKGVQHNVPFCRDVLRNDDFIQGYTPTGFIAQHYPDGFSGGQLSEVERKELAVIAREIARKRCILMGSPPLALTGKGGDNAAEDEVVVCLGGMFGDAYLVKSKIDLERDCSITASVTRLQKEGDAVDESHVVELCNLDYELSGDLAQVSVGGKDRALQIHEEDETGTMKLTMFGSDAHVMVMSLGEYELARLMKKPIPKDWGNFVLSPMPGTLISFAVKEGDVVEIGQELCVVEAMKMQNVIRSHKAGAKVSKLHGEVGASLRADECLIEFEKAEA</sequence>
<evidence type="ECO:0000256" key="15">
    <source>
        <dbReference type="SAM" id="MobiDB-lite"/>
    </source>
</evidence>
<evidence type="ECO:0000313" key="20">
    <source>
        <dbReference type="Proteomes" id="UP001516023"/>
    </source>
</evidence>
<comment type="cofactor">
    <cofactor evidence="1">
        <name>biotin</name>
        <dbReference type="ChEBI" id="CHEBI:57586"/>
    </cofactor>
</comment>
<dbReference type="GO" id="GO:0005524">
    <property type="term" value="F:ATP binding"/>
    <property type="evidence" value="ECO:0007669"/>
    <property type="project" value="UniProtKB-UniRule"/>
</dbReference>
<evidence type="ECO:0000256" key="2">
    <source>
        <dbReference type="ARBA" id="ARBA00005060"/>
    </source>
</evidence>
<dbReference type="InterPro" id="IPR011054">
    <property type="entry name" value="Rudment_hybrid_motif"/>
</dbReference>
<dbReference type="PANTHER" id="PTHR18866">
    <property type="entry name" value="CARBOXYLASE:PYRUVATE/ACETYL-COA/PROPIONYL-COA CARBOXYLASE"/>
    <property type="match status" value="1"/>
</dbReference>
<reference evidence="19 20" key="1">
    <citation type="journal article" date="2020" name="G3 (Bethesda)">
        <title>Improved Reference Genome for Cyclotella cryptica CCMP332, a Model for Cell Wall Morphogenesis, Salinity Adaptation, and Lipid Production in Diatoms (Bacillariophyta).</title>
        <authorList>
            <person name="Roberts W.R."/>
            <person name="Downey K.M."/>
            <person name="Ruck E.C."/>
            <person name="Traller J.C."/>
            <person name="Alverson A.J."/>
        </authorList>
    </citation>
    <scope>NUCLEOTIDE SEQUENCE [LARGE SCALE GENOMIC DNA]</scope>
    <source>
        <strain evidence="19 20">CCMP332</strain>
    </source>
</reference>
<dbReference type="Pfam" id="PF00364">
    <property type="entry name" value="Biotin_lipoyl"/>
    <property type="match status" value="1"/>
</dbReference>
<dbReference type="Pfam" id="PF18140">
    <property type="entry name" value="PCC_BT"/>
    <property type="match status" value="1"/>
</dbReference>
<accession>A0ABD3QZA4</accession>
<protein>
    <recommendedName>
        <fullName evidence="3">propionyl-CoA carboxylase</fullName>
        <ecNumber evidence="3">6.4.1.3</ecNumber>
    </recommendedName>
</protein>